<feature type="region of interest" description="Disordered" evidence="4">
    <location>
        <begin position="988"/>
        <end position="1129"/>
    </location>
</feature>
<dbReference type="InterPro" id="IPR036249">
    <property type="entry name" value="Thioredoxin-like_sf"/>
</dbReference>
<evidence type="ECO:0000256" key="4">
    <source>
        <dbReference type="SAM" id="MobiDB-lite"/>
    </source>
</evidence>
<feature type="compositionally biased region" description="Basic and acidic residues" evidence="4">
    <location>
        <begin position="178"/>
        <end position="196"/>
    </location>
</feature>
<reference evidence="7 8" key="1">
    <citation type="submission" date="2019-03" db="EMBL/GenBank/DDBJ databases">
        <title>Rhodosporidium diobovatum UCD-FST 08-225 genome sequencing, assembly, and annotation.</title>
        <authorList>
            <person name="Fakankun I.U."/>
            <person name="Fristensky B."/>
            <person name="Levin D.B."/>
        </authorList>
    </citation>
    <scope>NUCLEOTIDE SEQUENCE [LARGE SCALE GENOMIC DNA]</scope>
    <source>
        <strain evidence="7 8">UCD-FST 08-225</strain>
    </source>
</reference>
<feature type="compositionally biased region" description="Pro residues" evidence="4">
    <location>
        <begin position="799"/>
        <end position="811"/>
    </location>
</feature>
<evidence type="ECO:0000259" key="6">
    <source>
        <dbReference type="PROSITE" id="PS51352"/>
    </source>
</evidence>
<comment type="similarity">
    <text evidence="1">Belongs to the protein disulfide isomerase family.</text>
</comment>
<dbReference type="Gene3D" id="3.40.30.10">
    <property type="entry name" value="Glutaredoxin"/>
    <property type="match status" value="2"/>
</dbReference>
<dbReference type="InterPro" id="IPR013766">
    <property type="entry name" value="Thioredoxin_domain"/>
</dbReference>
<dbReference type="Pfam" id="PF00085">
    <property type="entry name" value="Thioredoxin"/>
    <property type="match status" value="2"/>
</dbReference>
<dbReference type="OrthoDB" id="72053at2759"/>
<dbReference type="STRING" id="5288.A0A5C5G1L2"/>
<feature type="region of interest" description="Disordered" evidence="4">
    <location>
        <begin position="745"/>
        <end position="854"/>
    </location>
</feature>
<dbReference type="PROSITE" id="PS51257">
    <property type="entry name" value="PROKAR_LIPOPROTEIN"/>
    <property type="match status" value="1"/>
</dbReference>
<feature type="compositionally biased region" description="Pro residues" evidence="4">
    <location>
        <begin position="1009"/>
        <end position="1021"/>
    </location>
</feature>
<dbReference type="GO" id="GO:0006457">
    <property type="term" value="P:protein folding"/>
    <property type="evidence" value="ECO:0007669"/>
    <property type="project" value="TreeGrafter"/>
</dbReference>
<feature type="coiled-coil region" evidence="3">
    <location>
        <begin position="2100"/>
        <end position="2127"/>
    </location>
</feature>
<feature type="region of interest" description="Disordered" evidence="4">
    <location>
        <begin position="1922"/>
        <end position="2085"/>
    </location>
</feature>
<feature type="coiled-coil region" evidence="3">
    <location>
        <begin position="2174"/>
        <end position="2215"/>
    </location>
</feature>
<keyword evidence="3" id="KW-0175">Coiled coil</keyword>
<feature type="compositionally biased region" description="Basic and acidic residues" evidence="4">
    <location>
        <begin position="2051"/>
        <end position="2060"/>
    </location>
</feature>
<organism evidence="7 8">
    <name type="scientific">Rhodotorula diobovata</name>
    <dbReference type="NCBI Taxonomy" id="5288"/>
    <lineage>
        <taxon>Eukaryota</taxon>
        <taxon>Fungi</taxon>
        <taxon>Dikarya</taxon>
        <taxon>Basidiomycota</taxon>
        <taxon>Pucciniomycotina</taxon>
        <taxon>Microbotryomycetes</taxon>
        <taxon>Sporidiobolales</taxon>
        <taxon>Sporidiobolaceae</taxon>
        <taxon>Rhodotorula</taxon>
    </lineage>
</organism>
<evidence type="ECO:0000256" key="5">
    <source>
        <dbReference type="SAM" id="SignalP"/>
    </source>
</evidence>
<feature type="compositionally biased region" description="Polar residues" evidence="4">
    <location>
        <begin position="2038"/>
        <end position="2050"/>
    </location>
</feature>
<feature type="region of interest" description="Disordered" evidence="4">
    <location>
        <begin position="266"/>
        <end position="295"/>
    </location>
</feature>
<evidence type="ECO:0000313" key="7">
    <source>
        <dbReference type="EMBL" id="TNY22983.1"/>
    </source>
</evidence>
<keyword evidence="8" id="KW-1185">Reference proteome</keyword>
<gene>
    <name evidence="7" type="ORF">DMC30DRAFT_348063</name>
</gene>
<feature type="compositionally biased region" description="Polar residues" evidence="4">
    <location>
        <begin position="1954"/>
        <end position="1967"/>
    </location>
</feature>
<feature type="coiled-coil region" evidence="3">
    <location>
        <begin position="136"/>
        <end position="165"/>
    </location>
</feature>
<name>A0A5C5G1L2_9BASI</name>
<feature type="compositionally biased region" description="Basic and acidic residues" evidence="4">
    <location>
        <begin position="1765"/>
        <end position="1777"/>
    </location>
</feature>
<dbReference type="Proteomes" id="UP000311382">
    <property type="component" value="Unassembled WGS sequence"/>
</dbReference>
<evidence type="ECO:0000256" key="2">
    <source>
        <dbReference type="ARBA" id="ARBA00022729"/>
    </source>
</evidence>
<dbReference type="EMBL" id="SOZI01000017">
    <property type="protein sequence ID" value="TNY22983.1"/>
    <property type="molecule type" value="Genomic_DNA"/>
</dbReference>
<dbReference type="PANTHER" id="PTHR45672:SF3">
    <property type="entry name" value="THIOREDOXIN DOMAIN-CONTAINING PROTEIN 5"/>
    <property type="match status" value="1"/>
</dbReference>
<feature type="compositionally biased region" description="Low complexity" evidence="4">
    <location>
        <begin position="1944"/>
        <end position="1953"/>
    </location>
</feature>
<evidence type="ECO:0000313" key="8">
    <source>
        <dbReference type="Proteomes" id="UP000311382"/>
    </source>
</evidence>
<feature type="region of interest" description="Disordered" evidence="4">
    <location>
        <begin position="1722"/>
        <end position="1896"/>
    </location>
</feature>
<feature type="compositionally biased region" description="Low complexity" evidence="4">
    <location>
        <begin position="1337"/>
        <end position="1349"/>
    </location>
</feature>
<dbReference type="SUPFAM" id="SSF52833">
    <property type="entry name" value="Thioredoxin-like"/>
    <property type="match status" value="2"/>
</dbReference>
<dbReference type="GO" id="GO:0003756">
    <property type="term" value="F:protein disulfide isomerase activity"/>
    <property type="evidence" value="ECO:0007669"/>
    <property type="project" value="TreeGrafter"/>
</dbReference>
<comment type="caution">
    <text evidence="7">The sequence shown here is derived from an EMBL/GenBank/DDBJ whole genome shotgun (WGS) entry which is preliminary data.</text>
</comment>
<feature type="non-terminal residue" evidence="7">
    <location>
        <position position="2231"/>
    </location>
</feature>
<dbReference type="PROSITE" id="PS51352">
    <property type="entry name" value="THIOREDOXIN_2"/>
    <property type="match status" value="2"/>
</dbReference>
<feature type="chain" id="PRO_5023064770" description="Thioredoxin domain-containing protein" evidence="5">
    <location>
        <begin position="27"/>
        <end position="2231"/>
    </location>
</feature>
<feature type="region of interest" description="Disordered" evidence="4">
    <location>
        <begin position="1184"/>
        <end position="1207"/>
    </location>
</feature>
<feature type="region of interest" description="Disordered" evidence="4">
    <location>
        <begin position="1335"/>
        <end position="1592"/>
    </location>
</feature>
<feature type="region of interest" description="Disordered" evidence="4">
    <location>
        <begin position="1615"/>
        <end position="1638"/>
    </location>
</feature>
<feature type="compositionally biased region" description="Basic and acidic residues" evidence="4">
    <location>
        <begin position="1837"/>
        <end position="1850"/>
    </location>
</feature>
<accession>A0A5C5G1L2</accession>
<feature type="compositionally biased region" description="Polar residues" evidence="4">
    <location>
        <begin position="777"/>
        <end position="787"/>
    </location>
</feature>
<protein>
    <recommendedName>
        <fullName evidence="6">Thioredoxin domain-containing protein</fullName>
    </recommendedName>
</protein>
<dbReference type="PANTHER" id="PTHR45672">
    <property type="entry name" value="PROTEIN DISULFIDE-ISOMERASE C17H9.14C-RELATED"/>
    <property type="match status" value="1"/>
</dbReference>
<dbReference type="CDD" id="cd02961">
    <property type="entry name" value="PDI_a_family"/>
    <property type="match status" value="2"/>
</dbReference>
<dbReference type="SMR" id="A0A5C5G1L2"/>
<sequence>MRWPTTSSTALAAVLAAFAACTAVQAAPIVVVGDSLTQETWSRVDSGTCPYCSHCKQFAPKWKELVDTYEDAASAHNFYFAQVDCAANGDLCHAHSVKYYPSIFLYRDGAFVEEFEDRRTLEALGKYVEEHYPVGAEKLAAEKEAKEQEDREASGEADLDRMEQEIDEMGPLDQAQGVKKDEAEGARRPAKGEGKARLAQQWDDEAEVRLPHPVLHVADEDDEDAPVAPNKVAAHNPKVDARGDADAHEPLAPLLADAKKKAGALYPAPLSSTSPPAADSAATSTQTPPAAASTASEFVRPAFVAQQPPVEKKRSGHEWPAADGTVQLLTPEDMAMLTDEETPASFVKYYAPWCSHCKKLAPKWKDLAAALAPAGVHVYEVDCDAAENKKACRKQGVQAYPTLKFYNKGASAEYLGKRDVKALETFALKAMSATTVKTLITEHELRRAVKEDEVVVLFLHSPETKQEDVDAGHAAAKSLMGSSPVYTSSSPELLSLFSIPSGQPTFVSLKDHSLSPSSSYILPHGLSTTKRVALARNWLRSAKLPTVTELTAASFPDLMPTDGEPPLVGLAVLSRSGLGDAGFESAKEEARALARGWAQRRRTAGEEERSKRDVLWAWVDGDKWKGWLRTMYDVKMGGKDGAALVLVDPKALEYWPDSLAGSPLKLDDPTQAYQLIEEGIHTSRAKAHSSRQFLDRFANSVVNRFTALYEWCWAHPLLSLLVVVASWVGMWRLLKRAFAPQGYTAIPNGGVGARAGTGPKRDAMSQGTAVANRRQAHQQLGYNSPTTHAAHPRSVSSPHPTPLSPSSPAPALPRRRSSFESPSVATPVVGSGDDRKGHSRSKSSTSTLPSIRSLKTRFQQSLGNTFGRKGPKVVKGEEAKRVTVDSVRFSTAATVGEGPRLKGFGGPAGAANAASDMSRSASLPAKLYTAAGRSELPPDMPQLVLSVGNVDEFGVRQSVDQALASEYGSPSSPYAYSTHAITPAMSNLARGDTATPSSRESPALGRPIVIPPRNTPSPLPSPFLRSATSPVPSTRPRDSMSPQPWPRAGRAPPLASPSLASDTAPVPQRTLSPVSPHSRRILNRVSQDFARRPDEPPLSSLRKRQAEERDSVTRTLSRQGHRNSRILPGATLPAEVADLAMARSKSALSLGADDDRRESRRTSRYLAPDAAIDFGAAGEVARRGSEGRLRRRHSVSPVVTPKLSQQADEAERTAELAESPAVDPVQREEQRGLSFTSLLDRAGTGLGFASRVPLDERRPSKPFPPEFDEVPVQRVIVQQPSTDFAGARNTSIDAPAFLPVALGNVPKDAIDLDTPPSSARRSSSNLFVPPFVPGARASSAASSSSSASSYGAPSEAPPVLRSLHLGARPPSLHDPFRASTFELRQARSASSVAPQEEILRASSVPPVPSREEDDDEDADRDGAKSRAQRRKSQDHAAQRRATLAGESRPSPRLLRLTPHVPSSEKGEDETVEEGEEEPDHMAESPPAGGRHLAPEPWSRNGSLARSPGDDSPFQLAAYLSNSPAASPPVVVDPPRPPSDLVTSSLDPDANPTPPSRSPAAQPDSPSPQPSVPSHKPQPPRQDSTASALTLADMESEIARMEAELARAWRSPSMYDASAAPAQQGFRTPGLGSDFGASSPIVEADSPAIGASATVTPRTARKWSILEIEKAYERMKRLLGSSRGGAGAPVPYAPSEAGSLADESASFANGEFEAQLEDVLAQARGLSAETEGDDDQDGVEVLADDDTLKLAPAADLSFEHPSSSRPSEHSFDSTHFDAKPLPGIPPPSVRDVSPPRDRQSPPAQLPRTDGREQHGVNAEPLGEKAEVPQDAPVQTPGLDDHSGHQEQEHQDGPSAEGGNEPVETRSPTARRNAGSPRPVSILGRKRTDSDASGMRRLVLPVANRLRAQGTRDSMLSLVSVDDILSQGGDNGEGFATAETDRGAFTTPPTSPSRRNPQALSPGTRSSPYRLSFGGPLRSGVGRESQRRAEADDSSPRQGDEAAESLAARMRRVSVHRLSEPPTSPRDSAPRRGVVRATSGDASTWYPQTPSRNPDRDFRSDEPFPGSPPGQEPRRDAPTSPGRGITIASIRNMDKLEVFFRYTAAKAEMEKAELERDALLDALRETRITLSDVRRQRDMLDADLRRERLLLKQVKEHLGGDPERHADRLDALVEGRATWERRAQEALEALARSEHEAELLRLEVQEARERQELLERENVVMGARLATAEMQLD</sequence>
<feature type="domain" description="Thioredoxin" evidence="6">
    <location>
        <begin position="9"/>
        <end position="133"/>
    </location>
</feature>
<feature type="compositionally biased region" description="Low complexity" evidence="4">
    <location>
        <begin position="842"/>
        <end position="853"/>
    </location>
</feature>
<feature type="compositionally biased region" description="Acidic residues" evidence="4">
    <location>
        <begin position="1466"/>
        <end position="1478"/>
    </location>
</feature>
<feature type="region of interest" description="Disordered" evidence="4">
    <location>
        <begin position="169"/>
        <end position="205"/>
    </location>
</feature>
<feature type="region of interest" description="Disordered" evidence="4">
    <location>
        <begin position="1680"/>
        <end position="1708"/>
    </location>
</feature>
<feature type="compositionally biased region" description="Pro residues" evidence="4">
    <location>
        <begin position="1564"/>
        <end position="1579"/>
    </location>
</feature>
<dbReference type="InterPro" id="IPR051063">
    <property type="entry name" value="PDI"/>
</dbReference>
<keyword evidence="2 5" id="KW-0732">Signal</keyword>
<feature type="compositionally biased region" description="Acidic residues" evidence="4">
    <location>
        <begin position="1729"/>
        <end position="1744"/>
    </location>
</feature>
<feature type="domain" description="Thioredoxin" evidence="6">
    <location>
        <begin position="308"/>
        <end position="433"/>
    </location>
</feature>
<proteinExistence type="inferred from homology"/>
<evidence type="ECO:0000256" key="1">
    <source>
        <dbReference type="ARBA" id="ARBA00006347"/>
    </source>
</evidence>
<feature type="signal peptide" evidence="5">
    <location>
        <begin position="1"/>
        <end position="26"/>
    </location>
</feature>
<feature type="compositionally biased region" description="Basic and acidic residues" evidence="4">
    <location>
        <begin position="1982"/>
        <end position="1998"/>
    </location>
</feature>
<dbReference type="GO" id="GO:0005783">
    <property type="term" value="C:endoplasmic reticulum"/>
    <property type="evidence" value="ECO:0007669"/>
    <property type="project" value="TreeGrafter"/>
</dbReference>
<evidence type="ECO:0000256" key="3">
    <source>
        <dbReference type="SAM" id="Coils"/>
    </source>
</evidence>